<dbReference type="SUPFAM" id="SSF55120">
    <property type="entry name" value="Pseudouridine synthase"/>
    <property type="match status" value="1"/>
</dbReference>
<dbReference type="InterPro" id="IPR006145">
    <property type="entry name" value="PsdUridine_synth_RsuA/RluA"/>
</dbReference>
<evidence type="ECO:0000256" key="2">
    <source>
        <dbReference type="ARBA" id="ARBA00023235"/>
    </source>
</evidence>
<comment type="caution">
    <text evidence="6">The sequence shown here is derived from an EMBL/GenBank/DDBJ whole genome shotgun (WGS) entry which is preliminary data.</text>
</comment>
<sequence length="236" mass="27022">MRIAKFIAACGVCSRRKAEELVNEGHITINNHRVTELSTQVDVDNDEVRYRRKPLVLEKKLYYLLNKPVGYVCTNDDPFAEKKAIDLLPDKGRLYTVGRLDKPSEGLIVLTNDGDLAKIMTHPSFELEKKYRVTVKGRVSQKKLDYLVRDGLTFEGVNYRVLDARIKKQVPGGYMINFTLNEGKNREIRKICQSLDLQVKRLRRYEIAGIALGKLPPGAWRPMTQSEVRFLKSLGN</sequence>
<evidence type="ECO:0000313" key="6">
    <source>
        <dbReference type="EMBL" id="EDM29429.1"/>
    </source>
</evidence>
<dbReference type="GO" id="GO:0000455">
    <property type="term" value="P:enzyme-directed rRNA pseudouridine synthesis"/>
    <property type="evidence" value="ECO:0007669"/>
    <property type="project" value="UniProtKB-ARBA"/>
</dbReference>
<dbReference type="Gene3D" id="3.30.70.1560">
    <property type="entry name" value="Alpha-L RNA-binding motif"/>
    <property type="match status" value="1"/>
</dbReference>
<dbReference type="GO" id="GO:0120159">
    <property type="term" value="F:rRNA pseudouridine synthase activity"/>
    <property type="evidence" value="ECO:0007669"/>
    <property type="project" value="UniProtKB-ARBA"/>
</dbReference>
<dbReference type="CDD" id="cd00165">
    <property type="entry name" value="S4"/>
    <property type="match status" value="1"/>
</dbReference>
<name>A6DF49_9BACT</name>
<gene>
    <name evidence="6" type="ORF">LNTAR_16803</name>
</gene>
<evidence type="ECO:0000256" key="3">
    <source>
        <dbReference type="PROSITE-ProRule" id="PRU00182"/>
    </source>
</evidence>
<protein>
    <recommendedName>
        <fullName evidence="4">Pseudouridine synthase</fullName>
        <ecNumber evidence="4">5.4.99.-</ecNumber>
    </recommendedName>
</protein>
<evidence type="ECO:0000256" key="1">
    <source>
        <dbReference type="ARBA" id="ARBA00008348"/>
    </source>
</evidence>
<dbReference type="GO" id="GO:0003723">
    <property type="term" value="F:RNA binding"/>
    <property type="evidence" value="ECO:0007669"/>
    <property type="project" value="UniProtKB-KW"/>
</dbReference>
<keyword evidence="3" id="KW-0694">RNA-binding</keyword>
<dbReference type="CDD" id="cd02870">
    <property type="entry name" value="PseudoU_synth_RsuA_like"/>
    <property type="match status" value="1"/>
</dbReference>
<dbReference type="InterPro" id="IPR002942">
    <property type="entry name" value="S4_RNA-bd"/>
</dbReference>
<dbReference type="PROSITE" id="PS01149">
    <property type="entry name" value="PSI_RSU"/>
    <property type="match status" value="1"/>
</dbReference>
<dbReference type="SUPFAM" id="SSF55174">
    <property type="entry name" value="Alpha-L RNA-binding motif"/>
    <property type="match status" value="1"/>
</dbReference>
<dbReference type="PANTHER" id="PTHR47683:SF2">
    <property type="entry name" value="RNA-BINDING S4 DOMAIN-CONTAINING PROTEIN"/>
    <property type="match status" value="1"/>
</dbReference>
<evidence type="ECO:0000313" key="7">
    <source>
        <dbReference type="Proteomes" id="UP000004947"/>
    </source>
</evidence>
<dbReference type="PANTHER" id="PTHR47683">
    <property type="entry name" value="PSEUDOURIDINE SYNTHASE FAMILY PROTEIN-RELATED"/>
    <property type="match status" value="1"/>
</dbReference>
<dbReference type="InterPro" id="IPR036986">
    <property type="entry name" value="S4_RNA-bd_sf"/>
</dbReference>
<dbReference type="InterPro" id="IPR020094">
    <property type="entry name" value="TruA/RsuA/RluB/E/F_N"/>
</dbReference>
<accession>A6DF49</accession>
<evidence type="ECO:0000256" key="4">
    <source>
        <dbReference type="RuleBase" id="RU003887"/>
    </source>
</evidence>
<organism evidence="6 7">
    <name type="scientific">Lentisphaera araneosa HTCC2155</name>
    <dbReference type="NCBI Taxonomy" id="313628"/>
    <lineage>
        <taxon>Bacteria</taxon>
        <taxon>Pseudomonadati</taxon>
        <taxon>Lentisphaerota</taxon>
        <taxon>Lentisphaeria</taxon>
        <taxon>Lentisphaerales</taxon>
        <taxon>Lentisphaeraceae</taxon>
        <taxon>Lentisphaera</taxon>
    </lineage>
</organism>
<dbReference type="InterPro" id="IPR020103">
    <property type="entry name" value="PsdUridine_synth_cat_dom_sf"/>
</dbReference>
<dbReference type="InterPro" id="IPR042092">
    <property type="entry name" value="PsdUridine_s_RsuA/RluB/E/F_cat"/>
</dbReference>
<dbReference type="InterPro" id="IPR050343">
    <property type="entry name" value="RsuA_PseudoU_synthase"/>
</dbReference>
<dbReference type="EMBL" id="ABCK01000001">
    <property type="protein sequence ID" value="EDM29429.1"/>
    <property type="molecule type" value="Genomic_DNA"/>
</dbReference>
<dbReference type="eggNOG" id="COG1187">
    <property type="taxonomic scope" value="Bacteria"/>
</dbReference>
<dbReference type="OrthoDB" id="9807213at2"/>
<dbReference type="PROSITE" id="PS50889">
    <property type="entry name" value="S4"/>
    <property type="match status" value="1"/>
</dbReference>
<dbReference type="InterPro" id="IPR000748">
    <property type="entry name" value="PsdUridine_synth_RsuA/RluB/E/F"/>
</dbReference>
<dbReference type="EC" id="5.4.99.-" evidence="4"/>
<keyword evidence="2 4" id="KW-0413">Isomerase</keyword>
<evidence type="ECO:0000259" key="5">
    <source>
        <dbReference type="SMART" id="SM00363"/>
    </source>
</evidence>
<feature type="domain" description="RNA-binding S4" evidence="5">
    <location>
        <begin position="1"/>
        <end position="61"/>
    </location>
</feature>
<dbReference type="Gene3D" id="3.10.290.10">
    <property type="entry name" value="RNA-binding S4 domain"/>
    <property type="match status" value="1"/>
</dbReference>
<dbReference type="NCBIfam" id="TIGR00093">
    <property type="entry name" value="pseudouridine synthase"/>
    <property type="match status" value="1"/>
</dbReference>
<dbReference type="SMART" id="SM00363">
    <property type="entry name" value="S4"/>
    <property type="match status" value="1"/>
</dbReference>
<dbReference type="STRING" id="313628.LNTAR_16803"/>
<dbReference type="Proteomes" id="UP000004947">
    <property type="component" value="Unassembled WGS sequence"/>
</dbReference>
<comment type="similarity">
    <text evidence="1 4">Belongs to the pseudouridine synthase RsuA family.</text>
</comment>
<dbReference type="Pfam" id="PF00849">
    <property type="entry name" value="PseudoU_synth_2"/>
    <property type="match status" value="1"/>
</dbReference>
<reference evidence="6 7" key="1">
    <citation type="journal article" date="2010" name="J. Bacteriol.">
        <title>Genome sequence of Lentisphaera araneosa HTCC2155T, the type species of the order Lentisphaerales in the phylum Lentisphaerae.</title>
        <authorList>
            <person name="Thrash J.C."/>
            <person name="Cho J.C."/>
            <person name="Vergin K.L."/>
            <person name="Morris R.M."/>
            <person name="Giovannoni S.J."/>
        </authorList>
    </citation>
    <scope>NUCLEOTIDE SEQUENCE [LARGE SCALE GENOMIC DNA]</scope>
    <source>
        <strain evidence="6 7">HTCC2155</strain>
    </source>
</reference>
<dbReference type="RefSeq" id="WP_007276551.1">
    <property type="nucleotide sequence ID" value="NZ_ABCK01000001.1"/>
</dbReference>
<keyword evidence="7" id="KW-1185">Reference proteome</keyword>
<dbReference type="InterPro" id="IPR018496">
    <property type="entry name" value="PsdUridine_synth_RsuA/RluB_CS"/>
</dbReference>
<dbReference type="Pfam" id="PF01479">
    <property type="entry name" value="S4"/>
    <property type="match status" value="1"/>
</dbReference>
<proteinExistence type="inferred from homology"/>
<dbReference type="Gene3D" id="3.30.70.580">
    <property type="entry name" value="Pseudouridine synthase I, catalytic domain, N-terminal subdomain"/>
    <property type="match status" value="1"/>
</dbReference>
<dbReference type="AlphaFoldDB" id="A6DF49"/>